<comment type="caution">
    <text evidence="2">The sequence shown here is derived from an EMBL/GenBank/DDBJ whole genome shotgun (WGS) entry which is preliminary data.</text>
</comment>
<proteinExistence type="predicted"/>
<dbReference type="OrthoDB" id="10047020at2759"/>
<accession>A0A815MU26</accession>
<feature type="non-terminal residue" evidence="2">
    <location>
        <position position="1"/>
    </location>
</feature>
<name>A0A815MU26_9BILA</name>
<dbReference type="EMBL" id="CAJNOO010005683">
    <property type="protein sequence ID" value="CAF1427539.1"/>
    <property type="molecule type" value="Genomic_DNA"/>
</dbReference>
<feature type="transmembrane region" description="Helical" evidence="1">
    <location>
        <begin position="44"/>
        <end position="67"/>
    </location>
</feature>
<evidence type="ECO:0000313" key="3">
    <source>
        <dbReference type="Proteomes" id="UP000663882"/>
    </source>
</evidence>
<reference evidence="2" key="1">
    <citation type="submission" date="2021-02" db="EMBL/GenBank/DDBJ databases">
        <authorList>
            <person name="Nowell W R."/>
        </authorList>
    </citation>
    <scope>NUCLEOTIDE SEQUENCE</scope>
</reference>
<sequence>MPVSLNMLANCLILASISRRRANLHRTTYWAQWIRQFHRHGHLFISPTLTIACILPQLVLTVLLSCVDVN</sequence>
<dbReference type="Proteomes" id="UP000663882">
    <property type="component" value="Unassembled WGS sequence"/>
</dbReference>
<keyword evidence="1" id="KW-0472">Membrane</keyword>
<keyword evidence="1" id="KW-0812">Transmembrane</keyword>
<protein>
    <submittedName>
        <fullName evidence="2">Uncharacterized protein</fullName>
    </submittedName>
</protein>
<gene>
    <name evidence="2" type="ORF">RFH988_LOCUS35804</name>
</gene>
<dbReference type="AlphaFoldDB" id="A0A815MU26"/>
<keyword evidence="1" id="KW-1133">Transmembrane helix</keyword>
<evidence type="ECO:0000313" key="2">
    <source>
        <dbReference type="EMBL" id="CAF1427539.1"/>
    </source>
</evidence>
<organism evidence="2 3">
    <name type="scientific">Rotaria sordida</name>
    <dbReference type="NCBI Taxonomy" id="392033"/>
    <lineage>
        <taxon>Eukaryota</taxon>
        <taxon>Metazoa</taxon>
        <taxon>Spiralia</taxon>
        <taxon>Gnathifera</taxon>
        <taxon>Rotifera</taxon>
        <taxon>Eurotatoria</taxon>
        <taxon>Bdelloidea</taxon>
        <taxon>Philodinida</taxon>
        <taxon>Philodinidae</taxon>
        <taxon>Rotaria</taxon>
    </lineage>
</organism>
<evidence type="ECO:0000256" key="1">
    <source>
        <dbReference type="SAM" id="Phobius"/>
    </source>
</evidence>